<evidence type="ECO:0000313" key="4">
    <source>
        <dbReference type="Proteomes" id="UP001154240"/>
    </source>
</evidence>
<dbReference type="PANTHER" id="PTHR30337:SF7">
    <property type="entry name" value="PHOSPHOESTERASE"/>
    <property type="match status" value="1"/>
</dbReference>
<dbReference type="GO" id="GO:0004527">
    <property type="term" value="F:exonuclease activity"/>
    <property type="evidence" value="ECO:0007669"/>
    <property type="project" value="UniProtKB-KW"/>
</dbReference>
<keyword evidence="4" id="KW-1185">Reference proteome</keyword>
<gene>
    <name evidence="3" type="ORF">OLX77_11420</name>
</gene>
<keyword evidence="3" id="KW-0269">Exonuclease</keyword>
<sequence>MFTFLHAADIHLDSPLRGLEAYADAPVEQLRQATRRAFDNLIDLAIEERVAFVLLAGDLYDGDWKDYNTGLFFINRVSRLRKANIRVFMVSGNHDAASQITKALQLPDNVHLFSTKQPGTVTIEALGVALHGQGYHARGLVENIARNFPQPLPHYLNIGLLHTSLTGRQGHEPYAPCSLDDLLAKGYDYWALGHIHKREEVADSPWIVFPGNIQGRHIHETGAKGATLVRVEEGRIAAVEHRELDVLRWSLCQVDLTNCATKDLAIEAIRQGMESEEGRADGRPLALRLQLTGESPVHAELHRDAVPLTEEFRSLAVGLGEIWLEKVEFATRRPVALSGDPMGLGPETPLADLVQAVDRFAFQPGSIKEQIPEIAEMLNKLPPELLHEGGLIGDDSSEWAASLREEVKEMLIAKLLGQGGGR</sequence>
<evidence type="ECO:0000256" key="1">
    <source>
        <dbReference type="ARBA" id="ARBA00022801"/>
    </source>
</evidence>
<proteinExistence type="predicted"/>
<accession>A0A9X4MI38</accession>
<dbReference type="Pfam" id="PF00149">
    <property type="entry name" value="Metallophos"/>
    <property type="match status" value="1"/>
</dbReference>
<dbReference type="Proteomes" id="UP001154240">
    <property type="component" value="Unassembled WGS sequence"/>
</dbReference>
<reference evidence="3" key="2">
    <citation type="submission" date="2022-10" db="EMBL/GenBank/DDBJ databases">
        <authorList>
            <person name="Aronson H.S."/>
        </authorList>
    </citation>
    <scope>NUCLEOTIDE SEQUENCE</scope>
    <source>
        <strain evidence="3">RS19-109</strain>
    </source>
</reference>
<dbReference type="RefSeq" id="WP_307633728.1">
    <property type="nucleotide sequence ID" value="NZ_JAPHEH010000001.1"/>
</dbReference>
<keyword evidence="1" id="KW-0378">Hydrolase</keyword>
<dbReference type="InterPro" id="IPR004843">
    <property type="entry name" value="Calcineurin-like_PHP"/>
</dbReference>
<dbReference type="PANTHER" id="PTHR30337">
    <property type="entry name" value="COMPONENT OF ATP-DEPENDENT DSDNA EXONUCLEASE"/>
    <property type="match status" value="1"/>
</dbReference>
<dbReference type="EMBL" id="JAPHEH010000001">
    <property type="protein sequence ID" value="MDG4476763.1"/>
    <property type="molecule type" value="Genomic_DNA"/>
</dbReference>
<organism evidence="3 4">
    <name type="scientific">Thiovibrio frasassiensis</name>
    <dbReference type="NCBI Taxonomy" id="2984131"/>
    <lineage>
        <taxon>Bacteria</taxon>
        <taxon>Pseudomonadati</taxon>
        <taxon>Thermodesulfobacteriota</taxon>
        <taxon>Desulfobulbia</taxon>
        <taxon>Desulfobulbales</taxon>
        <taxon>Thiovibrionaceae</taxon>
        <taxon>Thiovibrio</taxon>
    </lineage>
</organism>
<protein>
    <submittedName>
        <fullName evidence="3">DNA repair exonuclease</fullName>
    </submittedName>
</protein>
<comment type="caution">
    <text evidence="3">The sequence shown here is derived from an EMBL/GenBank/DDBJ whole genome shotgun (WGS) entry which is preliminary data.</text>
</comment>
<keyword evidence="3" id="KW-0540">Nuclease</keyword>
<dbReference type="AlphaFoldDB" id="A0A9X4MI38"/>
<dbReference type="CDD" id="cd00840">
    <property type="entry name" value="MPP_Mre11_N"/>
    <property type="match status" value="1"/>
</dbReference>
<name>A0A9X4MI38_9BACT</name>
<dbReference type="InterPro" id="IPR029052">
    <property type="entry name" value="Metallo-depent_PP-like"/>
</dbReference>
<evidence type="ECO:0000259" key="2">
    <source>
        <dbReference type="Pfam" id="PF00149"/>
    </source>
</evidence>
<feature type="domain" description="Calcineurin-like phosphoesterase" evidence="2">
    <location>
        <begin position="3"/>
        <end position="197"/>
    </location>
</feature>
<dbReference type="InterPro" id="IPR041796">
    <property type="entry name" value="Mre11_N"/>
</dbReference>
<dbReference type="SUPFAM" id="SSF56300">
    <property type="entry name" value="Metallo-dependent phosphatases"/>
    <property type="match status" value="1"/>
</dbReference>
<dbReference type="InterPro" id="IPR050535">
    <property type="entry name" value="DNA_Repair-Maintenance_Comp"/>
</dbReference>
<dbReference type="Gene3D" id="3.60.21.10">
    <property type="match status" value="1"/>
</dbReference>
<reference evidence="3" key="1">
    <citation type="journal article" date="2022" name="bioRxiv">
        <title>Thiovibrio frasassiensisgen. nov., sp. nov., an autotrophic, elemental sulfur disproportionating bacterium isolated from sulfidic karst sediment, and proposal of Thiovibrionaceae fam. nov.</title>
        <authorList>
            <person name="Aronson H."/>
            <person name="Thomas C."/>
            <person name="Bhattacharyya M."/>
            <person name="Eckstein S."/>
            <person name="Jensen S."/>
            <person name="Barco R."/>
            <person name="Macalady J."/>
            <person name="Amend J."/>
        </authorList>
    </citation>
    <scope>NUCLEOTIDE SEQUENCE</scope>
    <source>
        <strain evidence="3">RS19-109</strain>
    </source>
</reference>
<evidence type="ECO:0000313" key="3">
    <source>
        <dbReference type="EMBL" id="MDG4476763.1"/>
    </source>
</evidence>